<proteinExistence type="predicted"/>
<evidence type="ECO:0000313" key="2">
    <source>
        <dbReference type="WBParaSite" id="PS1159_v2.g23499.t2"/>
    </source>
</evidence>
<evidence type="ECO:0000313" key="1">
    <source>
        <dbReference type="Proteomes" id="UP000887580"/>
    </source>
</evidence>
<organism evidence="1 2">
    <name type="scientific">Panagrolaimus sp. PS1159</name>
    <dbReference type="NCBI Taxonomy" id="55785"/>
    <lineage>
        <taxon>Eukaryota</taxon>
        <taxon>Metazoa</taxon>
        <taxon>Ecdysozoa</taxon>
        <taxon>Nematoda</taxon>
        <taxon>Chromadorea</taxon>
        <taxon>Rhabditida</taxon>
        <taxon>Tylenchina</taxon>
        <taxon>Panagrolaimomorpha</taxon>
        <taxon>Panagrolaimoidea</taxon>
        <taxon>Panagrolaimidae</taxon>
        <taxon>Panagrolaimus</taxon>
    </lineage>
</organism>
<protein>
    <submittedName>
        <fullName evidence="2">Uracil phosphoribosyltransferase</fullName>
    </submittedName>
</protein>
<sequence>MAQKSPEKPLLSHVCRETPEHSESLSHHASPRESPSDRGGSVESSIESLSDFDRVILLEQTDSLRELHTILRDQNTPNSDFIFSADRLIRLVVEEGLNHLPYYPRSIITPDNAKFDGIKFARGNCAIALSRSGEAMEFAVRQCCRSIRIGKILINEDNKIIYSRLTPDIRQRRVLLLYPLLHTGTAYIQAIRELISNKKVKEENIYLLSMFSTFYAIRELISNKKVKEENIYLLSMFSTFYGIRRVHKEFPMVTVITSEINDDVPYYFTMRYFGTD</sequence>
<reference evidence="2" key="1">
    <citation type="submission" date="2022-11" db="UniProtKB">
        <authorList>
            <consortium name="WormBaseParasite"/>
        </authorList>
    </citation>
    <scope>IDENTIFICATION</scope>
</reference>
<name>A0AC35G2W0_9BILA</name>
<accession>A0AC35G2W0</accession>
<dbReference type="WBParaSite" id="PS1159_v2.g23499.t2">
    <property type="protein sequence ID" value="PS1159_v2.g23499.t2"/>
    <property type="gene ID" value="PS1159_v2.g23499"/>
</dbReference>
<dbReference type="Proteomes" id="UP000887580">
    <property type="component" value="Unplaced"/>
</dbReference>